<feature type="signal peptide" evidence="1">
    <location>
        <begin position="1"/>
        <end position="20"/>
    </location>
</feature>
<reference evidence="2 3" key="1">
    <citation type="submission" date="2016-12" db="EMBL/GenBank/DDBJ databases">
        <title>Thioflexothrix psekupsii D3 genome sequencing and assembly.</title>
        <authorList>
            <person name="Fomenkov A."/>
            <person name="Vincze T."/>
            <person name="Grabovich M."/>
            <person name="Anton B.P."/>
            <person name="Dubinina G."/>
            <person name="Orlova M."/>
            <person name="Belousova E."/>
            <person name="Roberts R.J."/>
        </authorList>
    </citation>
    <scope>NUCLEOTIDE SEQUENCE [LARGE SCALE GENOMIC DNA]</scope>
    <source>
        <strain evidence="2">D3</strain>
    </source>
</reference>
<accession>A0A251X649</accession>
<evidence type="ECO:0000256" key="1">
    <source>
        <dbReference type="SAM" id="SignalP"/>
    </source>
</evidence>
<name>A0A251X649_9GAMM</name>
<evidence type="ECO:0000313" key="3">
    <source>
        <dbReference type="Proteomes" id="UP000194798"/>
    </source>
</evidence>
<proteinExistence type="predicted"/>
<gene>
    <name evidence="2" type="ORF">TPSD3_15910</name>
</gene>
<organism evidence="2 3">
    <name type="scientific">Thioflexithrix psekupsensis</name>
    <dbReference type="NCBI Taxonomy" id="1570016"/>
    <lineage>
        <taxon>Bacteria</taxon>
        <taxon>Pseudomonadati</taxon>
        <taxon>Pseudomonadota</taxon>
        <taxon>Gammaproteobacteria</taxon>
        <taxon>Thiotrichales</taxon>
        <taxon>Thioflexithrix</taxon>
    </lineage>
</organism>
<dbReference type="Proteomes" id="UP000194798">
    <property type="component" value="Unassembled WGS sequence"/>
</dbReference>
<dbReference type="EMBL" id="MSLT01000023">
    <property type="protein sequence ID" value="OUD12568.1"/>
    <property type="molecule type" value="Genomic_DNA"/>
</dbReference>
<feature type="chain" id="PRO_5013349866" evidence="1">
    <location>
        <begin position="21"/>
        <end position="94"/>
    </location>
</feature>
<protein>
    <submittedName>
        <fullName evidence="2">Uncharacterized protein</fullName>
    </submittedName>
</protein>
<dbReference type="PROSITE" id="PS51257">
    <property type="entry name" value="PROKAR_LIPOPROTEIN"/>
    <property type="match status" value="1"/>
</dbReference>
<dbReference type="AlphaFoldDB" id="A0A251X649"/>
<comment type="caution">
    <text evidence="2">The sequence shown here is derived from an EMBL/GenBank/DDBJ whole genome shotgun (WGS) entry which is preliminary data.</text>
</comment>
<keyword evidence="3" id="KW-1185">Reference proteome</keyword>
<sequence>MKSLFMLIAYSLLGCSFSIAQLPMTGQESQPVQVLEMLKQLELSQLVEVKVKTQRHPSNLDACQQEAGESPSTESETVTCQLPIESAFKHSSMR</sequence>
<evidence type="ECO:0000313" key="2">
    <source>
        <dbReference type="EMBL" id="OUD12568.1"/>
    </source>
</evidence>
<keyword evidence="1" id="KW-0732">Signal</keyword>